<evidence type="ECO:0000259" key="3">
    <source>
        <dbReference type="Pfam" id="PF20177"/>
    </source>
</evidence>
<feature type="domain" description="DUF6542" evidence="3">
    <location>
        <begin position="54"/>
        <end position="171"/>
    </location>
</feature>
<feature type="region of interest" description="Disordered" evidence="1">
    <location>
        <begin position="219"/>
        <end position="410"/>
    </location>
</feature>
<feature type="compositionally biased region" description="Basic and acidic residues" evidence="1">
    <location>
        <begin position="224"/>
        <end position="243"/>
    </location>
</feature>
<accession>A0A0H3MRB8</accession>
<feature type="transmembrane region" description="Helical" evidence="2">
    <location>
        <begin position="150"/>
        <end position="170"/>
    </location>
</feature>
<name>A0A0H3MRB8_MYCLB</name>
<organism evidence="4 5">
    <name type="scientific">Mycobacterium leprae (strain Br4923)</name>
    <dbReference type="NCBI Taxonomy" id="561304"/>
    <lineage>
        <taxon>Bacteria</taxon>
        <taxon>Bacillati</taxon>
        <taxon>Actinomycetota</taxon>
        <taxon>Actinomycetes</taxon>
        <taxon>Mycobacteriales</taxon>
        <taxon>Mycobacteriaceae</taxon>
        <taxon>Mycobacterium</taxon>
    </lineage>
</organism>
<proteinExistence type="predicted"/>
<dbReference type="InterPro" id="IPR046672">
    <property type="entry name" value="DUF6542"/>
</dbReference>
<feature type="compositionally biased region" description="Basic and acidic residues" evidence="1">
    <location>
        <begin position="299"/>
        <end position="315"/>
    </location>
</feature>
<dbReference type="HOGENOM" id="CLU_055797_0_0_11"/>
<feature type="transmembrane region" description="Helical" evidence="2">
    <location>
        <begin position="81"/>
        <end position="100"/>
    </location>
</feature>
<keyword evidence="2" id="KW-1133">Transmembrane helix</keyword>
<dbReference type="EMBL" id="FM211192">
    <property type="protein sequence ID" value="CAR72034.1"/>
    <property type="molecule type" value="Genomic_DNA"/>
</dbReference>
<feature type="compositionally biased region" description="Basic and acidic residues" evidence="1">
    <location>
        <begin position="275"/>
        <end position="287"/>
    </location>
</feature>
<feature type="compositionally biased region" description="Basic and acidic residues" evidence="1">
    <location>
        <begin position="383"/>
        <end position="394"/>
    </location>
</feature>
<keyword evidence="2" id="KW-0472">Membrane</keyword>
<feature type="transmembrane region" description="Helical" evidence="2">
    <location>
        <begin position="106"/>
        <end position="127"/>
    </location>
</feature>
<protein>
    <submittedName>
        <fullName evidence="4">Probable integral membrane protein</fullName>
    </submittedName>
</protein>
<dbReference type="Pfam" id="PF20177">
    <property type="entry name" value="DUF6542"/>
    <property type="match status" value="1"/>
</dbReference>
<evidence type="ECO:0000313" key="5">
    <source>
        <dbReference type="Proteomes" id="UP000006900"/>
    </source>
</evidence>
<reference evidence="4 5" key="1">
    <citation type="journal article" date="2009" name="Nat. Genet.">
        <title>Comparative genomic and phylogeographic analysis of Mycobacterium leprae.</title>
        <authorList>
            <person name="Monot M."/>
            <person name="Honore N."/>
            <person name="Garnier T."/>
            <person name="Zidane N."/>
            <person name="Sherafi D."/>
            <person name="Paniz-Mondolfi A."/>
            <person name="Matsuoka M."/>
            <person name="Taylor G.M."/>
            <person name="Donoghue H.D."/>
            <person name="Bouwman A."/>
            <person name="Mays S."/>
            <person name="Watson C."/>
            <person name="Lockwood D."/>
            <person name="Khamispour A."/>
            <person name="Dowlati Y."/>
            <person name="Jianping S."/>
            <person name="Rea T.H."/>
            <person name="Vera-Cabrera L."/>
            <person name="Stefani M.M."/>
            <person name="Banu S."/>
            <person name="Macdonald M."/>
            <person name="Sapkota B.R."/>
            <person name="Spencer J.S."/>
            <person name="Thomas J."/>
            <person name="Harshman K."/>
            <person name="Singh P."/>
            <person name="Busso P."/>
            <person name="Gattiker A."/>
            <person name="Rougemont J."/>
            <person name="Brennan P.J."/>
            <person name="Cole S.T."/>
        </authorList>
    </citation>
    <scope>NUCLEOTIDE SEQUENCE [LARGE SCALE GENOMIC DNA]</scope>
    <source>
        <strain evidence="5">Br4923</strain>
    </source>
</reference>
<dbReference type="KEGG" id="mlb:MLBr01937"/>
<dbReference type="AlphaFoldDB" id="A0A0H3MRB8"/>
<keyword evidence="2" id="KW-0812">Transmembrane</keyword>
<gene>
    <name evidence="4" type="ordered locus">MLBr01937</name>
</gene>
<dbReference type="Proteomes" id="UP000006900">
    <property type="component" value="Chromosome"/>
</dbReference>
<evidence type="ECO:0000256" key="2">
    <source>
        <dbReference type="SAM" id="Phobius"/>
    </source>
</evidence>
<sequence>MERPNEYMARQRSILNKVFTGFSAYCRYGQHVSKQQARSTVESTYRSILPNIPGVPWWAALLIATTASAIGYAIDAGNTDLTTVFTGFYITGCVAAVLAVRQSGLFTAVIQPPLILFCAVPAAYWLFHGSKIKSLKDLLINCGYPLIERFPLMLGTAGSVLLIGLVRWFFQLMYRTTASSNSEDDTVSKPNSLISGITAVLNSILCIYSNDQNHRANQDTADTELMHSDPPLRTRQTARDNRSARTHSGQARRVVEYTSEPLVEPWQHSSQRSSEQARDFDAGESPRRSRRQPTPQSDPELRSQPPREIRRDAYGHRSGPYEWPTNHSSHLEPYRRYKQPGPPEHFTEHGQLYERYKQPRRRATPPRASSVNPISQVRYRGSTARDDPRVDRQRSQTPRRPVTESWEFDV</sequence>
<evidence type="ECO:0000256" key="1">
    <source>
        <dbReference type="SAM" id="MobiDB-lite"/>
    </source>
</evidence>
<evidence type="ECO:0000313" key="4">
    <source>
        <dbReference type="EMBL" id="CAR72034.1"/>
    </source>
</evidence>
<feature type="transmembrane region" description="Helical" evidence="2">
    <location>
        <begin position="55"/>
        <end position="74"/>
    </location>
</feature>
<feature type="compositionally biased region" description="Basic and acidic residues" evidence="1">
    <location>
        <begin position="345"/>
        <end position="357"/>
    </location>
</feature>